<comment type="caution">
    <text evidence="2">The sequence shown here is derived from an EMBL/GenBank/DDBJ whole genome shotgun (WGS) entry which is preliminary data.</text>
</comment>
<evidence type="ECO:0000313" key="3">
    <source>
        <dbReference type="Proteomes" id="UP001469553"/>
    </source>
</evidence>
<proteinExistence type="predicted"/>
<dbReference type="Proteomes" id="UP001469553">
    <property type="component" value="Unassembled WGS sequence"/>
</dbReference>
<feature type="transmembrane region" description="Helical" evidence="1">
    <location>
        <begin position="83"/>
        <end position="104"/>
    </location>
</feature>
<keyword evidence="1" id="KW-0812">Transmembrane</keyword>
<feature type="transmembrane region" description="Helical" evidence="1">
    <location>
        <begin position="43"/>
        <end position="63"/>
    </location>
</feature>
<gene>
    <name evidence="2" type="ORF">AMECASPLE_017889</name>
</gene>
<evidence type="ECO:0000313" key="2">
    <source>
        <dbReference type="EMBL" id="MEQ2291935.1"/>
    </source>
</evidence>
<keyword evidence="3" id="KW-1185">Reference proteome</keyword>
<organism evidence="2 3">
    <name type="scientific">Ameca splendens</name>
    <dbReference type="NCBI Taxonomy" id="208324"/>
    <lineage>
        <taxon>Eukaryota</taxon>
        <taxon>Metazoa</taxon>
        <taxon>Chordata</taxon>
        <taxon>Craniata</taxon>
        <taxon>Vertebrata</taxon>
        <taxon>Euteleostomi</taxon>
        <taxon>Actinopterygii</taxon>
        <taxon>Neopterygii</taxon>
        <taxon>Teleostei</taxon>
        <taxon>Neoteleostei</taxon>
        <taxon>Acanthomorphata</taxon>
        <taxon>Ovalentaria</taxon>
        <taxon>Atherinomorphae</taxon>
        <taxon>Cyprinodontiformes</taxon>
        <taxon>Goodeidae</taxon>
        <taxon>Ameca</taxon>
    </lineage>
</organism>
<keyword evidence="1" id="KW-1133">Transmembrane helix</keyword>
<keyword evidence="1" id="KW-0472">Membrane</keyword>
<evidence type="ECO:0000256" key="1">
    <source>
        <dbReference type="SAM" id="Phobius"/>
    </source>
</evidence>
<name>A0ABV0YEP4_9TELE</name>
<sequence>MALLCSSLGSQGVCGSYPLCVCWIQGGRSVAPHTCNCIFLWRYLIYTGAITLAPTGVWIQVLPDTQMFYTELQLPLNTSYLHQYHALFANIAVVIYGSAVVEAVF</sequence>
<dbReference type="EMBL" id="JAHRIP010029577">
    <property type="protein sequence ID" value="MEQ2291935.1"/>
    <property type="molecule type" value="Genomic_DNA"/>
</dbReference>
<protein>
    <submittedName>
        <fullName evidence="2">Uncharacterized protein</fullName>
    </submittedName>
</protein>
<reference evidence="2 3" key="1">
    <citation type="submission" date="2021-06" db="EMBL/GenBank/DDBJ databases">
        <authorList>
            <person name="Palmer J.M."/>
        </authorList>
    </citation>
    <scope>NUCLEOTIDE SEQUENCE [LARGE SCALE GENOMIC DNA]</scope>
    <source>
        <strain evidence="2 3">AS_MEX2019</strain>
        <tissue evidence="2">Muscle</tissue>
    </source>
</reference>
<accession>A0ABV0YEP4</accession>